<organism evidence="1 2">
    <name type="scientific">Moniliophthora roreri</name>
    <name type="common">Frosty pod rot fungus</name>
    <name type="synonym">Monilia roreri</name>
    <dbReference type="NCBI Taxonomy" id="221103"/>
    <lineage>
        <taxon>Eukaryota</taxon>
        <taxon>Fungi</taxon>
        <taxon>Dikarya</taxon>
        <taxon>Basidiomycota</taxon>
        <taxon>Agaricomycotina</taxon>
        <taxon>Agaricomycetes</taxon>
        <taxon>Agaricomycetidae</taxon>
        <taxon>Agaricales</taxon>
        <taxon>Marasmiineae</taxon>
        <taxon>Marasmiaceae</taxon>
        <taxon>Moniliophthora</taxon>
    </lineage>
</organism>
<dbReference type="InterPro" id="IPR036047">
    <property type="entry name" value="F-box-like_dom_sf"/>
</dbReference>
<evidence type="ECO:0000313" key="2">
    <source>
        <dbReference type="Proteomes" id="UP000054988"/>
    </source>
</evidence>
<reference evidence="1 2" key="1">
    <citation type="submission" date="2015-12" db="EMBL/GenBank/DDBJ databases">
        <title>Draft genome sequence of Moniliophthora roreri, the causal agent of frosty pod rot of cacao.</title>
        <authorList>
            <person name="Aime M.C."/>
            <person name="Diaz-Valderrama J.R."/>
            <person name="Kijpornyongpan T."/>
            <person name="Phillips-Mora W."/>
        </authorList>
    </citation>
    <scope>NUCLEOTIDE SEQUENCE [LARGE SCALE GENOMIC DNA]</scope>
    <source>
        <strain evidence="1 2">MCA 2952</strain>
    </source>
</reference>
<name>A0A0W0F317_MONRR</name>
<accession>A0A0W0F317</accession>
<protein>
    <submittedName>
        <fullName evidence="1">Uncharacterized protein</fullName>
    </submittedName>
</protein>
<dbReference type="Gene3D" id="3.80.10.10">
    <property type="entry name" value="Ribonuclease Inhibitor"/>
    <property type="match status" value="1"/>
</dbReference>
<dbReference type="PANTHER" id="PTHR38926:SF5">
    <property type="entry name" value="F-BOX AND LEUCINE-RICH REPEAT PROTEIN 6"/>
    <property type="match status" value="1"/>
</dbReference>
<dbReference type="Proteomes" id="UP000054988">
    <property type="component" value="Unassembled WGS sequence"/>
</dbReference>
<evidence type="ECO:0000313" key="1">
    <source>
        <dbReference type="EMBL" id="KTB30720.1"/>
    </source>
</evidence>
<gene>
    <name evidence="1" type="ORF">WG66_16715</name>
</gene>
<comment type="caution">
    <text evidence="1">The sequence shown here is derived from an EMBL/GenBank/DDBJ whole genome shotgun (WGS) entry which is preliminary data.</text>
</comment>
<dbReference type="SUPFAM" id="SSF52047">
    <property type="entry name" value="RNI-like"/>
    <property type="match status" value="1"/>
</dbReference>
<proteinExistence type="predicted"/>
<dbReference type="AlphaFoldDB" id="A0A0W0F317"/>
<dbReference type="EMBL" id="LATX01002371">
    <property type="protein sequence ID" value="KTB30720.1"/>
    <property type="molecule type" value="Genomic_DNA"/>
</dbReference>
<dbReference type="InterPro" id="IPR032675">
    <property type="entry name" value="LRR_dom_sf"/>
</dbReference>
<dbReference type="PANTHER" id="PTHR38926">
    <property type="entry name" value="F-BOX DOMAIN CONTAINING PROTEIN, EXPRESSED"/>
    <property type="match status" value="1"/>
</dbReference>
<dbReference type="SUPFAM" id="SSF81383">
    <property type="entry name" value="F-box domain"/>
    <property type="match status" value="1"/>
</dbReference>
<sequence>MTPMVQSTPSKVSSLPAEIIADIFLYLPHENSTFKLMETPWTFSRVCREWRAVCLGTPRLWCIIDLNLQALSERDHSCNNYAAYVSILSTVLERTADAPLHINLTLRCHQSRSLSHFRPIVQMVFDHCDRWASLTVSDGQRHFVAGQYHNLSRDVTHLDLSPLKSDSEKPISGSVAFGSLRSVTLQIAHDLVSSSDVQVQELVRALSSAPLLASIVFQQTDTTFQQRPGRFPVLRSTQIRHIHLLGCLLHESIPMLAGIELAHLETLRLGSCREGRRHCFHTGVDSLEMQTPKAIHMPELRDLALALEDEGYKPFCRLTIVPSLRRLELSHGSCNVDMSVIENMLERSQLRKPSIEHVSLHFFNLMDITCTKFLRRTMFVNTTTLQILGDFVTGHLFDCLASQDRTLLPNLEKLEVNISRVKSPAILPAITRAAGAGLRVLRVTLLQPESVWADELRALGSSHPELKVEVCLSDFKCSLGYMVEPAILSDLFNSANAAVWMNDRDVVNRNIEENAELLDMLFATLEKIIPKLYELEPDYWLTDELPWIMSMICEAGFIPRDDQFHFKERAARLGELWFQH</sequence>
<dbReference type="Gene3D" id="1.20.1280.50">
    <property type="match status" value="1"/>
</dbReference>